<evidence type="ECO:0000256" key="1">
    <source>
        <dbReference type="SAM" id="MobiDB-lite"/>
    </source>
</evidence>
<dbReference type="AlphaFoldDB" id="A0A1J5QW70"/>
<feature type="region of interest" description="Disordered" evidence="1">
    <location>
        <begin position="1"/>
        <end position="65"/>
    </location>
</feature>
<feature type="compositionally biased region" description="Polar residues" evidence="1">
    <location>
        <begin position="38"/>
        <end position="56"/>
    </location>
</feature>
<dbReference type="Pfam" id="PF17227">
    <property type="entry name" value="DUF5302"/>
    <property type="match status" value="1"/>
</dbReference>
<gene>
    <name evidence="2" type="ORF">GALL_303810</name>
</gene>
<dbReference type="InterPro" id="IPR035172">
    <property type="entry name" value="DUF5302"/>
</dbReference>
<evidence type="ECO:0000313" key="2">
    <source>
        <dbReference type="EMBL" id="OIQ87768.1"/>
    </source>
</evidence>
<evidence type="ECO:0008006" key="3">
    <source>
        <dbReference type="Google" id="ProtNLM"/>
    </source>
</evidence>
<name>A0A1J5QW70_9ZZZZ</name>
<sequence>MAQQDDEHAETAPAQDAKAKFREALDRKNAAAHRTGDGQRNTGNVHGSETTGPSQRTFRRRAGSA</sequence>
<feature type="compositionally biased region" description="Basic and acidic residues" evidence="1">
    <location>
        <begin position="17"/>
        <end position="37"/>
    </location>
</feature>
<reference evidence="2" key="1">
    <citation type="submission" date="2016-10" db="EMBL/GenBank/DDBJ databases">
        <title>Sequence of Gallionella enrichment culture.</title>
        <authorList>
            <person name="Poehlein A."/>
            <person name="Muehling M."/>
            <person name="Daniel R."/>
        </authorList>
    </citation>
    <scope>NUCLEOTIDE SEQUENCE</scope>
</reference>
<proteinExistence type="predicted"/>
<dbReference type="EMBL" id="MLJW01000405">
    <property type="protein sequence ID" value="OIQ87768.1"/>
    <property type="molecule type" value="Genomic_DNA"/>
</dbReference>
<organism evidence="2">
    <name type="scientific">mine drainage metagenome</name>
    <dbReference type="NCBI Taxonomy" id="410659"/>
    <lineage>
        <taxon>unclassified sequences</taxon>
        <taxon>metagenomes</taxon>
        <taxon>ecological metagenomes</taxon>
    </lineage>
</organism>
<protein>
    <recommendedName>
        <fullName evidence="3">DUF5302 domain-containing protein</fullName>
    </recommendedName>
</protein>
<accession>A0A1J5QW70</accession>
<feature type="compositionally biased region" description="Basic and acidic residues" evidence="1">
    <location>
        <begin position="1"/>
        <end position="10"/>
    </location>
</feature>
<comment type="caution">
    <text evidence="2">The sequence shown here is derived from an EMBL/GenBank/DDBJ whole genome shotgun (WGS) entry which is preliminary data.</text>
</comment>